<evidence type="ECO:0000313" key="2">
    <source>
        <dbReference type="EMBL" id="KAA8824940.1"/>
    </source>
</evidence>
<keyword evidence="1" id="KW-0472">Membrane</keyword>
<proteinExistence type="predicted"/>
<organism evidence="2 3">
    <name type="scientific">Bifidobacterium reuteri</name>
    <dbReference type="NCBI Taxonomy" id="983706"/>
    <lineage>
        <taxon>Bacteria</taxon>
        <taxon>Bacillati</taxon>
        <taxon>Actinomycetota</taxon>
        <taxon>Actinomycetes</taxon>
        <taxon>Bifidobacteriales</taxon>
        <taxon>Bifidobacteriaceae</taxon>
        <taxon>Bifidobacterium</taxon>
    </lineage>
</organism>
<name>A0A5J5E7F3_9BIFI</name>
<protein>
    <submittedName>
        <fullName evidence="2">Uncharacterized protein</fullName>
    </submittedName>
</protein>
<reference evidence="2 3" key="1">
    <citation type="journal article" date="2019" name="Syst. Appl. Microbiol.">
        <title>Characterization of Bifidobacterium species in feaces of the Egyptian fruit bat: Description of B. vespertilionis sp. nov. and B. rousetti sp. nov.</title>
        <authorList>
            <person name="Modesto M."/>
            <person name="Satti M."/>
            <person name="Watanabe K."/>
            <person name="Puglisi E."/>
            <person name="Morelli L."/>
            <person name="Huang C.-H."/>
            <person name="Liou J.-S."/>
            <person name="Miyashita M."/>
            <person name="Tamura T."/>
            <person name="Saito S."/>
            <person name="Mori K."/>
            <person name="Huang L."/>
            <person name="Sciavilla P."/>
            <person name="Sandri C."/>
            <person name="Spiezio C."/>
            <person name="Vitali F."/>
            <person name="Cavalieri D."/>
            <person name="Perpetuini G."/>
            <person name="Tofalo R."/>
            <person name="Bonetti A."/>
            <person name="Arita M."/>
            <person name="Mattarelli P."/>
        </authorList>
    </citation>
    <scope>NUCLEOTIDE SEQUENCE [LARGE SCALE GENOMIC DNA]</scope>
    <source>
        <strain evidence="2 3">RST19</strain>
    </source>
</reference>
<sequence>MTFNRYIAIRAAVEIIGMLSCALMVVIGHNLIGVIVTAVVAAIWAGGEIWVVTVLNRKSPRRDELSDQHQGAAMQFALFVLIAALVALGFFYTIWNMVTTSGFLHIINPMMLPTLAMCALAISDVRYLWLEHDGSNGDDDED</sequence>
<evidence type="ECO:0000313" key="3">
    <source>
        <dbReference type="Proteomes" id="UP000326251"/>
    </source>
</evidence>
<evidence type="ECO:0000256" key="1">
    <source>
        <dbReference type="SAM" id="Phobius"/>
    </source>
</evidence>
<keyword evidence="1" id="KW-0812">Transmembrane</keyword>
<feature type="transmembrane region" description="Helical" evidence="1">
    <location>
        <begin position="101"/>
        <end position="122"/>
    </location>
</feature>
<feature type="transmembrane region" description="Helical" evidence="1">
    <location>
        <begin position="76"/>
        <end position="95"/>
    </location>
</feature>
<comment type="caution">
    <text evidence="2">The sequence shown here is derived from an EMBL/GenBank/DDBJ whole genome shotgun (WGS) entry which is preliminary data.</text>
</comment>
<feature type="transmembrane region" description="Helical" evidence="1">
    <location>
        <begin position="33"/>
        <end position="55"/>
    </location>
</feature>
<keyword evidence="1" id="KW-1133">Transmembrane helix</keyword>
<dbReference type="RefSeq" id="WP_150335759.1">
    <property type="nucleotide sequence ID" value="NZ_RZUG01000014.1"/>
</dbReference>
<gene>
    <name evidence="2" type="ORF">EMO92_07905</name>
</gene>
<dbReference type="EMBL" id="RZUG01000014">
    <property type="protein sequence ID" value="KAA8824940.1"/>
    <property type="molecule type" value="Genomic_DNA"/>
</dbReference>
<dbReference type="Proteomes" id="UP000326251">
    <property type="component" value="Unassembled WGS sequence"/>
</dbReference>
<accession>A0A5J5E7F3</accession>
<dbReference type="AlphaFoldDB" id="A0A5J5E7F3"/>
<feature type="transmembrane region" description="Helical" evidence="1">
    <location>
        <begin position="7"/>
        <end position="27"/>
    </location>
</feature>